<dbReference type="Proteomes" id="UP001597260">
    <property type="component" value="Unassembled WGS sequence"/>
</dbReference>
<evidence type="ECO:0000313" key="3">
    <source>
        <dbReference type="EMBL" id="MFD1320439.1"/>
    </source>
</evidence>
<gene>
    <name evidence="3" type="ORF">ACFQ4H_04960</name>
</gene>
<evidence type="ECO:0000256" key="1">
    <source>
        <dbReference type="SAM" id="MobiDB-lite"/>
    </source>
</evidence>
<evidence type="ECO:0000256" key="2">
    <source>
        <dbReference type="SAM" id="Phobius"/>
    </source>
</evidence>
<keyword evidence="2" id="KW-0812">Transmembrane</keyword>
<feature type="region of interest" description="Disordered" evidence="1">
    <location>
        <begin position="1"/>
        <end position="92"/>
    </location>
</feature>
<protein>
    <submittedName>
        <fullName evidence="3">Uncharacterized protein</fullName>
    </submittedName>
</protein>
<feature type="compositionally biased region" description="Pro residues" evidence="1">
    <location>
        <begin position="57"/>
        <end position="92"/>
    </location>
</feature>
<dbReference type="RefSeq" id="WP_377567430.1">
    <property type="nucleotide sequence ID" value="NZ_JBHTMP010000005.1"/>
</dbReference>
<dbReference type="EMBL" id="JBHTMP010000005">
    <property type="protein sequence ID" value="MFD1320439.1"/>
    <property type="molecule type" value="Genomic_DNA"/>
</dbReference>
<feature type="region of interest" description="Disordered" evidence="1">
    <location>
        <begin position="133"/>
        <end position="175"/>
    </location>
</feature>
<feature type="compositionally biased region" description="Pro residues" evidence="1">
    <location>
        <begin position="1"/>
        <end position="20"/>
    </location>
</feature>
<comment type="caution">
    <text evidence="3">The sequence shown here is derived from an EMBL/GenBank/DDBJ whole genome shotgun (WGS) entry which is preliminary data.</text>
</comment>
<keyword evidence="2" id="KW-0472">Membrane</keyword>
<proteinExistence type="predicted"/>
<name>A0ABW3Y7L1_9ACTN</name>
<keyword evidence="2" id="KW-1133">Transmembrane helix</keyword>
<feature type="compositionally biased region" description="Low complexity" evidence="1">
    <location>
        <begin position="43"/>
        <end position="56"/>
    </location>
</feature>
<feature type="transmembrane region" description="Helical" evidence="2">
    <location>
        <begin position="101"/>
        <end position="128"/>
    </location>
</feature>
<reference evidence="4" key="1">
    <citation type="journal article" date="2019" name="Int. J. Syst. Evol. Microbiol.">
        <title>The Global Catalogue of Microorganisms (GCM) 10K type strain sequencing project: providing services to taxonomists for standard genome sequencing and annotation.</title>
        <authorList>
            <consortium name="The Broad Institute Genomics Platform"/>
            <consortium name="The Broad Institute Genome Sequencing Center for Infectious Disease"/>
            <person name="Wu L."/>
            <person name="Ma J."/>
        </authorList>
    </citation>
    <scope>NUCLEOTIDE SEQUENCE [LARGE SCALE GENOMIC DNA]</scope>
    <source>
        <strain evidence="4">JCM 31037</strain>
    </source>
</reference>
<keyword evidence="4" id="KW-1185">Reference proteome</keyword>
<organism evidence="3 4">
    <name type="scientific">Micromonospora sonneratiae</name>
    <dbReference type="NCBI Taxonomy" id="1184706"/>
    <lineage>
        <taxon>Bacteria</taxon>
        <taxon>Bacillati</taxon>
        <taxon>Actinomycetota</taxon>
        <taxon>Actinomycetes</taxon>
        <taxon>Micromonosporales</taxon>
        <taxon>Micromonosporaceae</taxon>
        <taxon>Micromonospora</taxon>
    </lineage>
</organism>
<feature type="compositionally biased region" description="Polar residues" evidence="1">
    <location>
        <begin position="135"/>
        <end position="144"/>
    </location>
</feature>
<accession>A0ABW3Y7L1</accession>
<sequence length="304" mass="32115">MTLPPPPGVPNYPGATPPDPSMATPPGYPGATPQDPTAPLPGYPGAAAPDPGMATPPGYPSYPGMPSPDPDMVPPPGYGTIPPDPSMAPPAVPPKKGNTPLIIGVVAGVLALCLLGICGVVVAAVTVFNDKDSQRNQAGGSSLPTPYETKYDPPNVERTTYSPPADVTTTKAPPPPPAKIGQCIVVSESGSFQGIGNCNGTRGTYRVVSVDYEQNTCADSESGYITEDGYRMCLELHLVRFYCYKFPKGRGWVVAASACKAKGTVHVIDIVPGASNGNRCTRNYKWNRWYRFTHPTVVYCVMQY</sequence>
<evidence type="ECO:0000313" key="4">
    <source>
        <dbReference type="Proteomes" id="UP001597260"/>
    </source>
</evidence>